<dbReference type="GO" id="GO:0008270">
    <property type="term" value="F:zinc ion binding"/>
    <property type="evidence" value="ECO:0007669"/>
    <property type="project" value="UniProtKB-KW"/>
</dbReference>
<dbReference type="PANTHER" id="PTHR47241">
    <property type="entry name" value="FINGER PROTEIN, PUTATIVE-RELATED"/>
    <property type="match status" value="1"/>
</dbReference>
<reference evidence="7" key="1">
    <citation type="journal article" date="2017" name="Nat. Commun.">
        <title>The North American bullfrog draft genome provides insight into hormonal regulation of long noncoding RNA.</title>
        <authorList>
            <person name="Hammond S.A."/>
            <person name="Warren R.L."/>
            <person name="Vandervalk B.P."/>
            <person name="Kucuk E."/>
            <person name="Khan H."/>
            <person name="Gibb E.A."/>
            <person name="Pandoh P."/>
            <person name="Kirk H."/>
            <person name="Zhao Y."/>
            <person name="Jones M."/>
            <person name="Mungall A.J."/>
            <person name="Coope R."/>
            <person name="Pleasance S."/>
            <person name="Moore R.A."/>
            <person name="Holt R.A."/>
            <person name="Round J.M."/>
            <person name="Ohora S."/>
            <person name="Walle B.V."/>
            <person name="Veldhoen N."/>
            <person name="Helbing C.C."/>
            <person name="Birol I."/>
        </authorList>
    </citation>
    <scope>NUCLEOTIDE SEQUENCE [LARGE SCALE GENOMIC DNA]</scope>
</reference>
<evidence type="ECO:0000256" key="3">
    <source>
        <dbReference type="ARBA" id="ARBA00022833"/>
    </source>
</evidence>
<feature type="region of interest" description="Disordered" evidence="4">
    <location>
        <begin position="229"/>
        <end position="256"/>
    </location>
</feature>
<proteinExistence type="predicted"/>
<dbReference type="AlphaFoldDB" id="A0A2G9SM54"/>
<dbReference type="GO" id="GO:0005634">
    <property type="term" value="C:nucleus"/>
    <property type="evidence" value="ECO:0007669"/>
    <property type="project" value="TreeGrafter"/>
</dbReference>
<feature type="region of interest" description="Disordered" evidence="4">
    <location>
        <begin position="43"/>
        <end position="64"/>
    </location>
</feature>
<dbReference type="EMBL" id="KV923038">
    <property type="protein sequence ID" value="PIO40471.1"/>
    <property type="molecule type" value="Genomic_DNA"/>
</dbReference>
<dbReference type="Pfam" id="PF02892">
    <property type="entry name" value="zf-BED"/>
    <property type="match status" value="1"/>
</dbReference>
<dbReference type="InterPro" id="IPR036236">
    <property type="entry name" value="Znf_C2H2_sf"/>
</dbReference>
<evidence type="ECO:0000256" key="2">
    <source>
        <dbReference type="ARBA" id="ARBA00022771"/>
    </source>
</evidence>
<name>A0A2G9SM54_AQUCT</name>
<keyword evidence="7" id="KW-1185">Reference proteome</keyword>
<evidence type="ECO:0000259" key="5">
    <source>
        <dbReference type="Pfam" id="PF02892"/>
    </source>
</evidence>
<keyword evidence="1" id="KW-0479">Metal-binding</keyword>
<feature type="domain" description="BED-type" evidence="5">
    <location>
        <begin position="272"/>
        <end position="317"/>
    </location>
</feature>
<organism evidence="6 7">
    <name type="scientific">Aquarana catesbeiana</name>
    <name type="common">American bullfrog</name>
    <name type="synonym">Rana catesbeiana</name>
    <dbReference type="NCBI Taxonomy" id="8400"/>
    <lineage>
        <taxon>Eukaryota</taxon>
        <taxon>Metazoa</taxon>
        <taxon>Chordata</taxon>
        <taxon>Craniata</taxon>
        <taxon>Vertebrata</taxon>
        <taxon>Euteleostomi</taxon>
        <taxon>Amphibia</taxon>
        <taxon>Batrachia</taxon>
        <taxon>Anura</taxon>
        <taxon>Neobatrachia</taxon>
        <taxon>Ranoidea</taxon>
        <taxon>Ranidae</taxon>
        <taxon>Aquarana</taxon>
    </lineage>
</organism>
<evidence type="ECO:0000313" key="6">
    <source>
        <dbReference type="EMBL" id="PIO40471.1"/>
    </source>
</evidence>
<dbReference type="InterPro" id="IPR003656">
    <property type="entry name" value="Znf_BED"/>
</dbReference>
<dbReference type="InterPro" id="IPR052865">
    <property type="entry name" value="Zinc_finger_BED"/>
</dbReference>
<evidence type="ECO:0000256" key="4">
    <source>
        <dbReference type="SAM" id="MobiDB-lite"/>
    </source>
</evidence>
<dbReference type="GO" id="GO:0003677">
    <property type="term" value="F:DNA binding"/>
    <property type="evidence" value="ECO:0007669"/>
    <property type="project" value="InterPro"/>
</dbReference>
<dbReference type="PANTHER" id="PTHR47241:SF1">
    <property type="entry name" value="BED-TYPE DOMAIN-CONTAINING PROTEIN"/>
    <property type="match status" value="1"/>
</dbReference>
<feature type="compositionally biased region" description="Polar residues" evidence="4">
    <location>
        <begin position="50"/>
        <end position="64"/>
    </location>
</feature>
<evidence type="ECO:0000313" key="7">
    <source>
        <dbReference type="Proteomes" id="UP000228934"/>
    </source>
</evidence>
<feature type="non-terminal residue" evidence="6">
    <location>
        <position position="320"/>
    </location>
</feature>
<keyword evidence="3" id="KW-0862">Zinc</keyword>
<dbReference type="SMART" id="SM00614">
    <property type="entry name" value="ZnF_BED"/>
    <property type="match status" value="1"/>
</dbReference>
<sequence length="320" mass="34920">GVHITQYSATIVQLLLLFWWCTHYTIQCSVVLQNKIYIMSRKPPRRGRCSQATKRGQAGSVSTVNSGHGARLSFFSAAGHVIEPQHAEELVEWIPKPSSSSSSSVTQAQSSLPSNAAAKAAYSTDSLSTVTPSIAPPSSIGGVPRTIRPQCQVHAAGGCTVIRRHRCWFPVEEESNLSLERGGAQDRQETGSHVPTAAAYCQVCSSDEEGRDDEVTDSTWVPDRREEEAQLQRGRMSSRGQLKGIHPTASHRRAPHVHGTTDSLLILKSLLVWALFNTCAADRTVAVCNLCLKRIKRGQNSSRLGTTCLTRHMTTSHAVR</sequence>
<dbReference type="SUPFAM" id="SSF57667">
    <property type="entry name" value="beta-beta-alpha zinc fingers"/>
    <property type="match status" value="1"/>
</dbReference>
<evidence type="ECO:0000256" key="1">
    <source>
        <dbReference type="ARBA" id="ARBA00022723"/>
    </source>
</evidence>
<dbReference type="Proteomes" id="UP000228934">
    <property type="component" value="Unassembled WGS sequence"/>
</dbReference>
<keyword evidence="2" id="KW-0863">Zinc-finger</keyword>
<accession>A0A2G9SM54</accession>
<protein>
    <recommendedName>
        <fullName evidence="5">BED-type domain-containing protein</fullName>
    </recommendedName>
</protein>
<gene>
    <name evidence="6" type="ORF">AB205_0208300</name>
</gene>
<feature type="non-terminal residue" evidence="6">
    <location>
        <position position="1"/>
    </location>
</feature>